<evidence type="ECO:0000256" key="2">
    <source>
        <dbReference type="HAMAP-Rule" id="MF_00338"/>
    </source>
</evidence>
<dbReference type="Gene3D" id="3.30.110.70">
    <property type="entry name" value="Hypothetical protein apc22750. Chain B"/>
    <property type="match status" value="1"/>
</dbReference>
<dbReference type="PANTHER" id="PTHR34068">
    <property type="entry name" value="UPF0145 PROTEIN YBJQ"/>
    <property type="match status" value="1"/>
</dbReference>
<protein>
    <recommendedName>
        <fullName evidence="2">UPF0145 protein FRZ40_20050</fullName>
    </recommendedName>
</protein>
<evidence type="ECO:0000313" key="4">
    <source>
        <dbReference type="EMBL" id="TXC82736.1"/>
    </source>
</evidence>
<dbReference type="Proteomes" id="UP001481677">
    <property type="component" value="Unassembled WGS sequence"/>
</dbReference>
<evidence type="ECO:0000313" key="5">
    <source>
        <dbReference type="Proteomes" id="UP000321776"/>
    </source>
</evidence>
<accession>A0A5C6VDV2</accession>
<dbReference type="HAMAP" id="MF_00338">
    <property type="entry name" value="UPF0145"/>
    <property type="match status" value="1"/>
</dbReference>
<dbReference type="RefSeq" id="WP_147235347.1">
    <property type="nucleotide sequence ID" value="NZ_JAZHFZ010000020.1"/>
</dbReference>
<reference evidence="4 5" key="1">
    <citation type="journal article" date="2018" name="Int. J. Syst. Evol. Microbiol.">
        <title>Paraburkholderia azotifigens sp. nov., a nitrogen-fixing bacterium isolated from paddy soil.</title>
        <authorList>
            <person name="Choi G.M."/>
            <person name="Im W.T."/>
        </authorList>
    </citation>
    <scope>NUCLEOTIDE SEQUENCE [LARGE SCALE GENOMIC DNA]</scope>
    <source>
        <strain evidence="4 5">NF 2-5-3</strain>
    </source>
</reference>
<gene>
    <name evidence="4" type="ORF">FRZ40_20050</name>
    <name evidence="3" type="ORF">V4C56_25675</name>
</gene>
<dbReference type="Proteomes" id="UP000321776">
    <property type="component" value="Unassembled WGS sequence"/>
</dbReference>
<evidence type="ECO:0000313" key="6">
    <source>
        <dbReference type="Proteomes" id="UP001481677"/>
    </source>
</evidence>
<keyword evidence="6" id="KW-1185">Reference proteome</keyword>
<dbReference type="AlphaFoldDB" id="A0A5C6VDV2"/>
<comment type="caution">
    <text evidence="4">The sequence shown here is derived from an EMBL/GenBank/DDBJ whole genome shotgun (WGS) entry which is preliminary data.</text>
</comment>
<proteinExistence type="inferred from homology"/>
<dbReference type="EMBL" id="JAZHGA010000020">
    <property type="protein sequence ID" value="MEM5343001.1"/>
    <property type="molecule type" value="Genomic_DNA"/>
</dbReference>
<organism evidence="4 5">
    <name type="scientific">Paraburkholderia azotifigens</name>
    <dbReference type="NCBI Taxonomy" id="2057004"/>
    <lineage>
        <taxon>Bacteria</taxon>
        <taxon>Pseudomonadati</taxon>
        <taxon>Pseudomonadota</taxon>
        <taxon>Betaproteobacteria</taxon>
        <taxon>Burkholderiales</taxon>
        <taxon>Burkholderiaceae</taxon>
        <taxon>Paraburkholderia</taxon>
    </lineage>
</organism>
<dbReference type="SUPFAM" id="SSF117782">
    <property type="entry name" value="YbjQ-like"/>
    <property type="match status" value="1"/>
</dbReference>
<name>A0A5C6VDV2_9BURK</name>
<reference evidence="3 6" key="3">
    <citation type="submission" date="2024-01" db="EMBL/GenBank/DDBJ databases">
        <title>The diversity of rhizobia nodulating Mimosa spp. in eleven states of Brazil covering several biomes is determined by host plant, location, and edaphic factors.</title>
        <authorList>
            <person name="Rouws L."/>
            <person name="Barauna A."/>
            <person name="Beukes C."/>
            <person name="De Faria S.M."/>
            <person name="Gross E."/>
            <person name="Dos Reis Junior F.B."/>
            <person name="Simon M."/>
            <person name="Maluk M."/>
            <person name="Odee D.W."/>
            <person name="Kenicer G."/>
            <person name="Young J.P.W."/>
            <person name="Reis V.M."/>
            <person name="Zilli J."/>
            <person name="James E.K."/>
        </authorList>
    </citation>
    <scope>NUCLEOTIDE SEQUENCE [LARGE SCALE GENOMIC DNA]</scope>
    <source>
        <strain evidence="3 6">JPY530</strain>
    </source>
</reference>
<dbReference type="EMBL" id="VOQS01000003">
    <property type="protein sequence ID" value="TXC82736.1"/>
    <property type="molecule type" value="Genomic_DNA"/>
</dbReference>
<dbReference type="InterPro" id="IPR035439">
    <property type="entry name" value="UPF0145_dom_sf"/>
</dbReference>
<dbReference type="Pfam" id="PF01906">
    <property type="entry name" value="YbjQ_1"/>
    <property type="match status" value="1"/>
</dbReference>
<evidence type="ECO:0000256" key="1">
    <source>
        <dbReference type="ARBA" id="ARBA00010751"/>
    </source>
</evidence>
<dbReference type="InterPro" id="IPR002765">
    <property type="entry name" value="UPF0145_YbjQ-like"/>
</dbReference>
<dbReference type="PANTHER" id="PTHR34068:SF2">
    <property type="entry name" value="UPF0145 PROTEIN SCO3412"/>
    <property type="match status" value="1"/>
</dbReference>
<evidence type="ECO:0000313" key="3">
    <source>
        <dbReference type="EMBL" id="MEM5343001.1"/>
    </source>
</evidence>
<comment type="similarity">
    <text evidence="1 2">Belongs to the UPF0145 family.</text>
</comment>
<reference evidence="4" key="2">
    <citation type="submission" date="2019-08" db="EMBL/GenBank/DDBJ databases">
        <authorList>
            <person name="Im W.-T."/>
        </authorList>
    </citation>
    <scope>NUCLEOTIDE SEQUENCE</scope>
    <source>
        <strain evidence="4">NF 2-5-3</strain>
    </source>
</reference>
<sequence>MIERHMVSTTFDLPGYTVDASLGMVRGIIVRSRSVVGSIGAGLQTIFGGNISLYTSLCERARHDAYEHMLAEAALLGANAVIGMRYDATEIGAGVTEVLCYGTAVHARRSV</sequence>